<protein>
    <submittedName>
        <fullName evidence="2">Uncharacterized protein</fullName>
    </submittedName>
</protein>
<dbReference type="AlphaFoldDB" id="A0AAQ4E335"/>
<sequence>MALNAAAWAVICFAAALVTLLPCGYASGTPGLQNCTSDTDCSGGQRCVTHYNFSVVANCESYNYCIDVSETSCSCSPGYTCRLKDCPSSPYECLLVEDTKCRCGAVNAPVCAEDETCTYIFQNIFCYKCPCYGSFNVTCLKSEQYPSCGANSIALIFNGNYTCDGCRSGSAVLVAHD</sequence>
<gene>
    <name evidence="2" type="ORF">V5799_014415</name>
</gene>
<organism evidence="2 3">
    <name type="scientific">Amblyomma americanum</name>
    <name type="common">Lone star tick</name>
    <dbReference type="NCBI Taxonomy" id="6943"/>
    <lineage>
        <taxon>Eukaryota</taxon>
        <taxon>Metazoa</taxon>
        <taxon>Ecdysozoa</taxon>
        <taxon>Arthropoda</taxon>
        <taxon>Chelicerata</taxon>
        <taxon>Arachnida</taxon>
        <taxon>Acari</taxon>
        <taxon>Parasitiformes</taxon>
        <taxon>Ixodida</taxon>
        <taxon>Ixodoidea</taxon>
        <taxon>Ixodidae</taxon>
        <taxon>Amblyomminae</taxon>
        <taxon>Amblyomma</taxon>
    </lineage>
</organism>
<comment type="caution">
    <text evidence="2">The sequence shown here is derived from an EMBL/GenBank/DDBJ whole genome shotgun (WGS) entry which is preliminary data.</text>
</comment>
<dbReference type="Proteomes" id="UP001321473">
    <property type="component" value="Unassembled WGS sequence"/>
</dbReference>
<evidence type="ECO:0000256" key="1">
    <source>
        <dbReference type="SAM" id="SignalP"/>
    </source>
</evidence>
<keyword evidence="1" id="KW-0732">Signal</keyword>
<keyword evidence="3" id="KW-1185">Reference proteome</keyword>
<accession>A0AAQ4E335</accession>
<proteinExistence type="predicted"/>
<reference evidence="2 3" key="1">
    <citation type="journal article" date="2023" name="Arcadia Sci">
        <title>De novo assembly of a long-read Amblyomma americanum tick genome.</title>
        <authorList>
            <person name="Chou S."/>
            <person name="Poskanzer K.E."/>
            <person name="Rollins M."/>
            <person name="Thuy-Boun P.S."/>
        </authorList>
    </citation>
    <scope>NUCLEOTIDE SEQUENCE [LARGE SCALE GENOMIC DNA]</scope>
    <source>
        <strain evidence="2">F_SG_1</strain>
        <tissue evidence="2">Salivary glands</tissue>
    </source>
</reference>
<evidence type="ECO:0000313" key="3">
    <source>
        <dbReference type="Proteomes" id="UP001321473"/>
    </source>
</evidence>
<evidence type="ECO:0000313" key="2">
    <source>
        <dbReference type="EMBL" id="KAK8769110.1"/>
    </source>
</evidence>
<dbReference type="EMBL" id="JARKHS020023082">
    <property type="protein sequence ID" value="KAK8769110.1"/>
    <property type="molecule type" value="Genomic_DNA"/>
</dbReference>
<name>A0AAQ4E335_AMBAM</name>
<feature type="signal peptide" evidence="1">
    <location>
        <begin position="1"/>
        <end position="26"/>
    </location>
</feature>
<feature type="chain" id="PRO_5042853068" evidence="1">
    <location>
        <begin position="27"/>
        <end position="177"/>
    </location>
</feature>